<dbReference type="Proteomes" id="UP000682134">
    <property type="component" value="Unassembled WGS sequence"/>
</dbReference>
<keyword evidence="3" id="KW-1185">Reference proteome</keyword>
<dbReference type="AlphaFoldDB" id="A0A940SKL4"/>
<feature type="transmembrane region" description="Helical" evidence="1">
    <location>
        <begin position="167"/>
        <end position="184"/>
    </location>
</feature>
<feature type="transmembrane region" description="Helical" evidence="1">
    <location>
        <begin position="74"/>
        <end position="90"/>
    </location>
</feature>
<comment type="caution">
    <text evidence="2">The sequence shown here is derived from an EMBL/GenBank/DDBJ whole genome shotgun (WGS) entry which is preliminary data.</text>
</comment>
<dbReference type="EMBL" id="JAGIYQ010000012">
    <property type="protein sequence ID" value="MBP0726571.1"/>
    <property type="molecule type" value="Genomic_DNA"/>
</dbReference>
<keyword evidence="1" id="KW-0812">Transmembrane</keyword>
<feature type="transmembrane region" description="Helical" evidence="1">
    <location>
        <begin position="236"/>
        <end position="253"/>
    </location>
</feature>
<name>A0A940SKL4_9BACI</name>
<reference evidence="2" key="1">
    <citation type="submission" date="2021-04" db="EMBL/GenBank/DDBJ databases">
        <title>Genome seq and assembly of Bacillus sp.</title>
        <authorList>
            <person name="Chhetri G."/>
        </authorList>
    </citation>
    <scope>NUCLEOTIDE SEQUENCE</scope>
    <source>
        <strain evidence="2">RG28</strain>
    </source>
</reference>
<evidence type="ECO:0000313" key="2">
    <source>
        <dbReference type="EMBL" id="MBP0726571.1"/>
    </source>
</evidence>
<gene>
    <name evidence="2" type="ORF">J5Y03_15525</name>
</gene>
<evidence type="ECO:0000313" key="3">
    <source>
        <dbReference type="Proteomes" id="UP000682134"/>
    </source>
</evidence>
<keyword evidence="1" id="KW-0472">Membrane</keyword>
<keyword evidence="1" id="KW-1133">Transmembrane helix</keyword>
<dbReference type="InterPro" id="IPR008535">
    <property type="entry name" value="DUF817"/>
</dbReference>
<feature type="transmembrane region" description="Helical" evidence="1">
    <location>
        <begin position="141"/>
        <end position="161"/>
    </location>
</feature>
<protein>
    <submittedName>
        <fullName evidence="2">DUF817 domain-containing protein</fullName>
    </submittedName>
</protein>
<feature type="transmembrane region" description="Helical" evidence="1">
    <location>
        <begin position="12"/>
        <end position="37"/>
    </location>
</feature>
<feature type="transmembrane region" description="Helical" evidence="1">
    <location>
        <begin position="196"/>
        <end position="221"/>
    </location>
</feature>
<accession>A0A940SKL4</accession>
<proteinExistence type="predicted"/>
<evidence type="ECO:0000256" key="1">
    <source>
        <dbReference type="SAM" id="Phobius"/>
    </source>
</evidence>
<feature type="transmembrane region" description="Helical" evidence="1">
    <location>
        <begin position="110"/>
        <end position="129"/>
    </location>
</feature>
<dbReference type="Pfam" id="PF05675">
    <property type="entry name" value="DUF817"/>
    <property type="match status" value="1"/>
</dbReference>
<feature type="transmembrane region" description="Helical" evidence="1">
    <location>
        <begin position="49"/>
        <end position="67"/>
    </location>
</feature>
<dbReference type="PIRSF" id="PIRSF009141">
    <property type="entry name" value="UCP009141"/>
    <property type="match status" value="1"/>
</dbReference>
<dbReference type="RefSeq" id="WP_209406911.1">
    <property type="nucleotide sequence ID" value="NZ_JAGIYQ010000012.1"/>
</dbReference>
<sequence>MTITSKLQRFIYFLIVFTFEEAMCCLFPVFIFATLAISKVVMIPGLPRYDLILIVCILIQFLFIFLGYETKEELLMICLFHLIGICLEIFKVHMGSWAYPEFSYLKIGGVPLYSGFMYASVGSYICQAWKRFNLSVSNYPSAKVTLLIGFVIYANFFTHHFILDLRWFILVLLVIVYRRSIVFFQLKGQEFKMPLILSFFLIGFFIWIAENIATFLGAWAYPNQASHWQVVHPGKITSWFLLVIISFILVAFVNRKQQKREERYSYSLM</sequence>
<organism evidence="2 3">
    <name type="scientific">Gottfriedia endophytica</name>
    <dbReference type="NCBI Taxonomy" id="2820819"/>
    <lineage>
        <taxon>Bacteria</taxon>
        <taxon>Bacillati</taxon>
        <taxon>Bacillota</taxon>
        <taxon>Bacilli</taxon>
        <taxon>Bacillales</taxon>
        <taxon>Bacillaceae</taxon>
        <taxon>Gottfriedia</taxon>
    </lineage>
</organism>